<gene>
    <name evidence="1" type="ORF">SAMN05216193_107208</name>
</gene>
<reference evidence="2" key="1">
    <citation type="submission" date="2016-10" db="EMBL/GenBank/DDBJ databases">
        <authorList>
            <person name="Varghese N."/>
            <person name="Submissions S."/>
        </authorList>
    </citation>
    <scope>NUCLEOTIDE SEQUENCE [LARGE SCALE GENOMIC DNA]</scope>
    <source>
        <strain evidence="2">JCM 21621</strain>
    </source>
</reference>
<evidence type="ECO:0000313" key="2">
    <source>
        <dbReference type="Proteomes" id="UP000242957"/>
    </source>
</evidence>
<proteinExistence type="predicted"/>
<dbReference type="Proteomes" id="UP000242957">
    <property type="component" value="Unassembled WGS sequence"/>
</dbReference>
<sequence>MERAELPPGMLGPQLSHVAVPGTIDTEDVDAIHPEVSGKEMPHGVTGLAQW</sequence>
<protein>
    <submittedName>
        <fullName evidence="1">Uncharacterized protein</fullName>
    </submittedName>
</protein>
<accession>A0A1H0GIR2</accession>
<keyword evidence="2" id="KW-1185">Reference proteome</keyword>
<evidence type="ECO:0000313" key="1">
    <source>
        <dbReference type="EMBL" id="SDO06837.1"/>
    </source>
</evidence>
<dbReference type="AlphaFoldDB" id="A0A1H0GIR2"/>
<name>A0A1H0GIR2_9PSED</name>
<dbReference type="EMBL" id="FNIJ01000007">
    <property type="protein sequence ID" value="SDO06837.1"/>
    <property type="molecule type" value="Genomic_DNA"/>
</dbReference>
<dbReference type="STRING" id="198616.SAMN05216193_107208"/>
<organism evidence="1 2">
    <name type="scientific">Pseudomonas jinjuensis</name>
    <dbReference type="NCBI Taxonomy" id="198616"/>
    <lineage>
        <taxon>Bacteria</taxon>
        <taxon>Pseudomonadati</taxon>
        <taxon>Pseudomonadota</taxon>
        <taxon>Gammaproteobacteria</taxon>
        <taxon>Pseudomonadales</taxon>
        <taxon>Pseudomonadaceae</taxon>
        <taxon>Pseudomonas</taxon>
    </lineage>
</organism>